<sequence>LAKFYERQVEFLKRERKRVTRFFNDNNIKGDNLSIKVARLQILIDEGETNKAKIEELSNNLYKRDTEIKTLKDNIKLLTKEKDDFKK</sequence>
<dbReference type="EMBL" id="CAJVPU010033739">
    <property type="protein sequence ID" value="CAG8723227.1"/>
    <property type="molecule type" value="Genomic_DNA"/>
</dbReference>
<gene>
    <name evidence="1" type="ORF">DHETER_LOCUS12955</name>
</gene>
<organism evidence="1 2">
    <name type="scientific">Dentiscutata heterogama</name>
    <dbReference type="NCBI Taxonomy" id="1316150"/>
    <lineage>
        <taxon>Eukaryota</taxon>
        <taxon>Fungi</taxon>
        <taxon>Fungi incertae sedis</taxon>
        <taxon>Mucoromycota</taxon>
        <taxon>Glomeromycotina</taxon>
        <taxon>Glomeromycetes</taxon>
        <taxon>Diversisporales</taxon>
        <taxon>Gigasporaceae</taxon>
        <taxon>Dentiscutata</taxon>
    </lineage>
</organism>
<feature type="non-terminal residue" evidence="1">
    <location>
        <position position="1"/>
    </location>
</feature>
<accession>A0ACA9PVT2</accession>
<dbReference type="Proteomes" id="UP000789702">
    <property type="component" value="Unassembled WGS sequence"/>
</dbReference>
<evidence type="ECO:0000313" key="2">
    <source>
        <dbReference type="Proteomes" id="UP000789702"/>
    </source>
</evidence>
<protein>
    <submittedName>
        <fullName evidence="1">17105_t:CDS:1</fullName>
    </submittedName>
</protein>
<keyword evidence="2" id="KW-1185">Reference proteome</keyword>
<proteinExistence type="predicted"/>
<reference evidence="1" key="1">
    <citation type="submission" date="2021-06" db="EMBL/GenBank/DDBJ databases">
        <authorList>
            <person name="Kallberg Y."/>
            <person name="Tangrot J."/>
            <person name="Rosling A."/>
        </authorList>
    </citation>
    <scope>NUCLEOTIDE SEQUENCE</scope>
    <source>
        <strain evidence="1">IL203A</strain>
    </source>
</reference>
<evidence type="ECO:0000313" key="1">
    <source>
        <dbReference type="EMBL" id="CAG8723227.1"/>
    </source>
</evidence>
<comment type="caution">
    <text evidence="1">The sequence shown here is derived from an EMBL/GenBank/DDBJ whole genome shotgun (WGS) entry which is preliminary data.</text>
</comment>
<name>A0ACA9PVT2_9GLOM</name>